<dbReference type="NCBIfam" id="TIGR00657">
    <property type="entry name" value="asp_kinases"/>
    <property type="match status" value="1"/>
</dbReference>
<keyword evidence="9 14" id="KW-0418">Kinase</keyword>
<evidence type="ECO:0000256" key="10">
    <source>
        <dbReference type="ARBA" id="ARBA00022840"/>
    </source>
</evidence>
<dbReference type="NCBIfam" id="TIGR00656">
    <property type="entry name" value="asp_kin_monofn"/>
    <property type="match status" value="1"/>
</dbReference>
<evidence type="ECO:0000256" key="14">
    <source>
        <dbReference type="RuleBase" id="RU003448"/>
    </source>
</evidence>
<evidence type="ECO:0000256" key="4">
    <source>
        <dbReference type="ARBA" id="ARBA00005139"/>
    </source>
</evidence>
<keyword evidence="10" id="KW-0067">ATP-binding</keyword>
<evidence type="ECO:0000256" key="11">
    <source>
        <dbReference type="ARBA" id="ARBA00022915"/>
    </source>
</evidence>
<comment type="pathway">
    <text evidence="3 15">Amino-acid biosynthesis; L-methionine biosynthesis via de novo pathway; L-homoserine from L-aspartate: step 1/3.</text>
</comment>
<evidence type="ECO:0000313" key="19">
    <source>
        <dbReference type="Proteomes" id="UP001519343"/>
    </source>
</evidence>
<evidence type="ECO:0000256" key="2">
    <source>
        <dbReference type="ARBA" id="ARBA00004766"/>
    </source>
</evidence>
<keyword evidence="8" id="KW-0547">Nucleotide-binding</keyword>
<feature type="domain" description="Aspartate/glutamate/uridylate kinase" evidence="16">
    <location>
        <begin position="2"/>
        <end position="235"/>
    </location>
</feature>
<accession>A0ABS4GMQ5</accession>
<keyword evidence="12" id="KW-0457">Lysine biosynthesis</keyword>
<keyword evidence="11" id="KW-0220">Diaminopimelate biosynthesis</keyword>
<dbReference type="CDD" id="cd04914">
    <property type="entry name" value="ACT_AKi-DapG-BS_1"/>
    <property type="match status" value="1"/>
</dbReference>
<sequence length="404" mass="43787">MKILVQKFGGSSLSLPKEREEALSHILSARNEGYSVCVVVSAMGRMGQPYATDSLIRLIQENGDALEKRELDLLLHCGEIISAVTLCSMLNSRNVPSVVLTGGQAGIITNKDYNNAQIIRLESKRILDEFAKGKVVIVTGFQGRTEEGEITTLGRGGSDTSATALGVSLNAEMVDIFTDVSGVMTADPRIVEDAQQLETVTYTEIANMAYQGAKVIHPRAVEMAMNGKVPIRVRSTFTKDFGTLVTSRSGIPERLITGIASISNVTQIKVTALEGQYDLQLKVFKSMAENGISVDFINVNPIGVAYTVRDEVAEKACRILRDMGYEPVHTPHCAKVSVIGAAMAGVPGVMAQVAEALNHEDIQILQCADSHTTIWVLVKEEDMVKAVRALHRKFNLHQSTSELG</sequence>
<dbReference type="SUPFAM" id="SSF55021">
    <property type="entry name" value="ACT-like"/>
    <property type="match status" value="2"/>
</dbReference>
<evidence type="ECO:0000256" key="12">
    <source>
        <dbReference type="ARBA" id="ARBA00023154"/>
    </source>
</evidence>
<evidence type="ECO:0000256" key="8">
    <source>
        <dbReference type="ARBA" id="ARBA00022741"/>
    </source>
</evidence>
<dbReference type="GO" id="GO:0004072">
    <property type="term" value="F:aspartate kinase activity"/>
    <property type="evidence" value="ECO:0007669"/>
    <property type="project" value="UniProtKB-EC"/>
</dbReference>
<dbReference type="RefSeq" id="WP_209809645.1">
    <property type="nucleotide sequence ID" value="NZ_JAGGKT010000003.1"/>
</dbReference>
<keyword evidence="19" id="KW-1185">Reference proteome</keyword>
<keyword evidence="7 14" id="KW-0808">Transferase</keyword>
<feature type="domain" description="CASTOR ACT" evidence="17">
    <location>
        <begin position="330"/>
        <end position="392"/>
    </location>
</feature>
<dbReference type="InterPro" id="IPR018042">
    <property type="entry name" value="Aspartate_kinase_CS"/>
</dbReference>
<reference evidence="18 19" key="1">
    <citation type="submission" date="2021-03" db="EMBL/GenBank/DDBJ databases">
        <title>Genomic Encyclopedia of Type Strains, Phase IV (KMG-IV): sequencing the most valuable type-strain genomes for metagenomic binning, comparative biology and taxonomic classification.</title>
        <authorList>
            <person name="Goeker M."/>
        </authorList>
    </citation>
    <scope>NUCLEOTIDE SEQUENCE [LARGE SCALE GENOMIC DNA]</scope>
    <source>
        <strain evidence="18 19">DSM 24738</strain>
    </source>
</reference>
<comment type="pathway">
    <text evidence="2 15">Amino-acid biosynthesis; L-lysine biosynthesis via DAP pathway; (S)-tetrahydrodipicolinate from L-aspartate: step 1/4.</text>
</comment>
<dbReference type="Proteomes" id="UP001519343">
    <property type="component" value="Unassembled WGS sequence"/>
</dbReference>
<dbReference type="InterPro" id="IPR027795">
    <property type="entry name" value="CASTOR_ACT_dom"/>
</dbReference>
<evidence type="ECO:0000256" key="5">
    <source>
        <dbReference type="ARBA" id="ARBA00010122"/>
    </source>
</evidence>
<comment type="pathway">
    <text evidence="4 15">Amino-acid biosynthesis; L-threonine biosynthesis; L-threonine from L-aspartate: step 1/5.</text>
</comment>
<evidence type="ECO:0000256" key="6">
    <source>
        <dbReference type="ARBA" id="ARBA00022605"/>
    </source>
</evidence>
<dbReference type="Gene3D" id="3.40.1160.10">
    <property type="entry name" value="Acetylglutamate kinase-like"/>
    <property type="match status" value="1"/>
</dbReference>
<dbReference type="InterPro" id="IPR005260">
    <property type="entry name" value="Asp_kin_monofn"/>
</dbReference>
<evidence type="ECO:0000259" key="16">
    <source>
        <dbReference type="Pfam" id="PF00696"/>
    </source>
</evidence>
<dbReference type="NCBIfam" id="NF006068">
    <property type="entry name" value="PRK08210.1"/>
    <property type="match status" value="1"/>
</dbReference>
<dbReference type="EC" id="2.7.2.4" evidence="14"/>
<dbReference type="Gene3D" id="3.30.2130.10">
    <property type="entry name" value="VC0802-like"/>
    <property type="match status" value="1"/>
</dbReference>
<evidence type="ECO:0000256" key="3">
    <source>
        <dbReference type="ARBA" id="ARBA00004986"/>
    </source>
</evidence>
<dbReference type="InterPro" id="IPR045865">
    <property type="entry name" value="ACT-like_dom_sf"/>
</dbReference>
<dbReference type="Pfam" id="PF13840">
    <property type="entry name" value="ACT_7"/>
    <property type="match status" value="1"/>
</dbReference>
<evidence type="ECO:0000256" key="9">
    <source>
        <dbReference type="ARBA" id="ARBA00022777"/>
    </source>
</evidence>
<proteinExistence type="inferred from homology"/>
<comment type="function">
    <text evidence="1">Catalyzes the phosphorylation of the beta-carboxyl group of aspartic acid with ATP to yield 4-phospho-L-aspartate, which is involved in the branched biosynthetic pathway leading to the biosynthesis of amino acids threonine, isoleucine and methionine.</text>
</comment>
<dbReference type="EMBL" id="JAGGKT010000003">
    <property type="protein sequence ID" value="MBP1931549.1"/>
    <property type="molecule type" value="Genomic_DNA"/>
</dbReference>
<dbReference type="PIRSF" id="PIRSF000726">
    <property type="entry name" value="Asp_kin"/>
    <property type="match status" value="1"/>
</dbReference>
<dbReference type="InterPro" id="IPR036393">
    <property type="entry name" value="AceGlu_kinase-like_sf"/>
</dbReference>
<name>A0ABS4GMQ5_9BACL</name>
<evidence type="ECO:0000256" key="13">
    <source>
        <dbReference type="ARBA" id="ARBA00047872"/>
    </source>
</evidence>
<dbReference type="SUPFAM" id="SSF53633">
    <property type="entry name" value="Carbamate kinase-like"/>
    <property type="match status" value="1"/>
</dbReference>
<dbReference type="PROSITE" id="PS00324">
    <property type="entry name" value="ASPARTOKINASE"/>
    <property type="match status" value="1"/>
</dbReference>
<organism evidence="18 19">
    <name type="scientific">Ammoniphilus resinae</name>
    <dbReference type="NCBI Taxonomy" id="861532"/>
    <lineage>
        <taxon>Bacteria</taxon>
        <taxon>Bacillati</taxon>
        <taxon>Bacillota</taxon>
        <taxon>Bacilli</taxon>
        <taxon>Bacillales</taxon>
        <taxon>Paenibacillaceae</taxon>
        <taxon>Aneurinibacillus group</taxon>
        <taxon>Ammoniphilus</taxon>
    </lineage>
</organism>
<keyword evidence="6 15" id="KW-0028">Amino-acid biosynthesis</keyword>
<evidence type="ECO:0000256" key="7">
    <source>
        <dbReference type="ARBA" id="ARBA00022679"/>
    </source>
</evidence>
<comment type="caution">
    <text evidence="18">The sequence shown here is derived from an EMBL/GenBank/DDBJ whole genome shotgun (WGS) entry which is preliminary data.</text>
</comment>
<comment type="catalytic activity">
    <reaction evidence="13 14">
        <text>L-aspartate + ATP = 4-phospho-L-aspartate + ADP</text>
        <dbReference type="Rhea" id="RHEA:23776"/>
        <dbReference type="ChEBI" id="CHEBI:29991"/>
        <dbReference type="ChEBI" id="CHEBI:30616"/>
        <dbReference type="ChEBI" id="CHEBI:57535"/>
        <dbReference type="ChEBI" id="CHEBI:456216"/>
        <dbReference type="EC" id="2.7.2.4"/>
    </reaction>
</comment>
<evidence type="ECO:0000256" key="15">
    <source>
        <dbReference type="RuleBase" id="RU004249"/>
    </source>
</evidence>
<gene>
    <name evidence="18" type="ORF">J2Z37_001550</name>
</gene>
<protein>
    <recommendedName>
        <fullName evidence="14">Aspartokinase</fullName>
        <ecNumber evidence="14">2.7.2.4</ecNumber>
    </recommendedName>
</protein>
<dbReference type="Pfam" id="PF00696">
    <property type="entry name" value="AA_kinase"/>
    <property type="match status" value="1"/>
</dbReference>
<dbReference type="InterPro" id="IPR001341">
    <property type="entry name" value="Asp_kinase"/>
</dbReference>
<comment type="similarity">
    <text evidence="5 14">Belongs to the aspartokinase family.</text>
</comment>
<evidence type="ECO:0000256" key="1">
    <source>
        <dbReference type="ARBA" id="ARBA00003121"/>
    </source>
</evidence>
<dbReference type="PANTHER" id="PTHR21499">
    <property type="entry name" value="ASPARTATE KINASE"/>
    <property type="match status" value="1"/>
</dbReference>
<dbReference type="PANTHER" id="PTHR21499:SF3">
    <property type="entry name" value="ASPARTOKINASE"/>
    <property type="match status" value="1"/>
</dbReference>
<dbReference type="InterPro" id="IPR001048">
    <property type="entry name" value="Asp/Glu/Uridylate_kinase"/>
</dbReference>
<evidence type="ECO:0000313" key="18">
    <source>
        <dbReference type="EMBL" id="MBP1931549.1"/>
    </source>
</evidence>
<evidence type="ECO:0000259" key="17">
    <source>
        <dbReference type="Pfam" id="PF13840"/>
    </source>
</evidence>